<name>M3FNA7_9LEPT</name>
<accession>M3FNA7</accession>
<dbReference type="AlphaFoldDB" id="M3FNA7"/>
<evidence type="ECO:0000313" key="2">
    <source>
        <dbReference type="Proteomes" id="UP000011770"/>
    </source>
</evidence>
<protein>
    <submittedName>
        <fullName evidence="1">Uncharacterized protein</fullName>
    </submittedName>
</protein>
<reference evidence="1 2" key="1">
    <citation type="submission" date="2013-01" db="EMBL/GenBank/DDBJ databases">
        <authorList>
            <person name="Harkins D.M."/>
            <person name="Durkin A.S."/>
            <person name="Brinkac L.M."/>
            <person name="Haft D.H."/>
            <person name="Selengut J.D."/>
            <person name="Sanka R."/>
            <person name="DePew J."/>
            <person name="Purushe J."/>
            <person name="Tulsiani S.M."/>
            <person name="Graham G.C."/>
            <person name="Burns M.-A."/>
            <person name="Dohnt M.F."/>
            <person name="Smythe L.D."/>
            <person name="McKay D.B."/>
            <person name="Craig S.B."/>
            <person name="Vinetz J.M."/>
            <person name="Sutton G.G."/>
            <person name="Nierman W.C."/>
            <person name="Fouts D.E."/>
        </authorList>
    </citation>
    <scope>NUCLEOTIDE SEQUENCE [LARGE SCALE GENOMIC DNA]</scope>
    <source>
        <strain evidence="1 2">LT2116</strain>
    </source>
</reference>
<organism evidence="1 2">
    <name type="scientific">Leptospira weilii serovar Topaz str. LT2116</name>
    <dbReference type="NCBI Taxonomy" id="1088540"/>
    <lineage>
        <taxon>Bacteria</taxon>
        <taxon>Pseudomonadati</taxon>
        <taxon>Spirochaetota</taxon>
        <taxon>Spirochaetia</taxon>
        <taxon>Leptospirales</taxon>
        <taxon>Leptospiraceae</taxon>
        <taxon>Leptospira</taxon>
    </lineage>
</organism>
<dbReference type="Proteomes" id="UP000011770">
    <property type="component" value="Unassembled WGS sequence"/>
</dbReference>
<comment type="caution">
    <text evidence="1">The sequence shown here is derived from an EMBL/GenBank/DDBJ whole genome shotgun (WGS) entry which is preliminary data.</text>
</comment>
<sequence length="71" mass="8205">MSHPDYLRACLSSSGFEEIEIYPFFNSGWAVLCSNLHRKILYFLYILKDSFLESCCIVGLPELNVLELLKN</sequence>
<evidence type="ECO:0000313" key="1">
    <source>
        <dbReference type="EMBL" id="EMF81847.1"/>
    </source>
</evidence>
<dbReference type="EMBL" id="AHOR02000029">
    <property type="protein sequence ID" value="EMF81847.1"/>
    <property type="molecule type" value="Genomic_DNA"/>
</dbReference>
<gene>
    <name evidence="1" type="ORF">LEP1GSC188_0840</name>
</gene>
<proteinExistence type="predicted"/>